<dbReference type="CDD" id="cd03802">
    <property type="entry name" value="GT4_AviGT4-like"/>
    <property type="match status" value="1"/>
</dbReference>
<dbReference type="InterPro" id="IPR001296">
    <property type="entry name" value="Glyco_trans_1"/>
</dbReference>
<feature type="domain" description="Glycosyl transferase family 1" evidence="3">
    <location>
        <begin position="186"/>
        <end position="324"/>
    </location>
</feature>
<dbReference type="AlphaFoldDB" id="A0A1G9MH33"/>
<evidence type="ECO:0000256" key="1">
    <source>
        <dbReference type="ARBA" id="ARBA00022676"/>
    </source>
</evidence>
<organism evidence="5 6">
    <name type="scientific">Tessaracoccus oleiagri</name>
    <dbReference type="NCBI Taxonomy" id="686624"/>
    <lineage>
        <taxon>Bacteria</taxon>
        <taxon>Bacillati</taxon>
        <taxon>Actinomycetota</taxon>
        <taxon>Actinomycetes</taxon>
        <taxon>Propionibacteriales</taxon>
        <taxon>Propionibacteriaceae</taxon>
        <taxon>Tessaracoccus</taxon>
    </lineage>
</organism>
<dbReference type="GO" id="GO:0016757">
    <property type="term" value="F:glycosyltransferase activity"/>
    <property type="evidence" value="ECO:0007669"/>
    <property type="project" value="UniProtKB-KW"/>
</dbReference>
<dbReference type="STRING" id="686624.SAMN04488242_2600"/>
<dbReference type="Pfam" id="PF13439">
    <property type="entry name" value="Glyco_transf_4"/>
    <property type="match status" value="1"/>
</dbReference>
<dbReference type="Pfam" id="PF00534">
    <property type="entry name" value="Glycos_transf_1"/>
    <property type="match status" value="1"/>
</dbReference>
<reference evidence="5 6" key="1">
    <citation type="submission" date="2016-10" db="EMBL/GenBank/DDBJ databases">
        <authorList>
            <person name="de Groot N.N."/>
        </authorList>
    </citation>
    <scope>NUCLEOTIDE SEQUENCE [LARGE SCALE GENOMIC DNA]</scope>
    <source>
        <strain evidence="5 6">CGMCC 1.9159</strain>
    </source>
</reference>
<name>A0A1G9MH33_9ACTN</name>
<proteinExistence type="predicted"/>
<keyword evidence="2 5" id="KW-0808">Transferase</keyword>
<gene>
    <name evidence="5" type="ORF">SAMN04488242_2600</name>
</gene>
<dbReference type="InterPro" id="IPR028098">
    <property type="entry name" value="Glyco_trans_4-like_N"/>
</dbReference>
<keyword evidence="6" id="KW-1185">Reference proteome</keyword>
<sequence length="371" mass="40044">MSLITEPTFDALHTDGDSLRIGVVAPPWYCIPPKAYGGTEAVVAAVVDQLVARGHHVTLVASGEPGTAAQRYVQVYEEPPYELLGHDVMPELVNAAEAHAALSDLDLDVIHDNSAAGPLSAPARKCPTVVTTHGPVAGPNGDYYRRLGATVELVAISEAQRRQAPDLHWAGMVHNAVDVASFPFNPDKSDYLLWMGRFCPDKAPDLAIEVARRSGRPIVLAGKLNDQREREYFESRVRPLLGPDTDYVGEADSLLKRELYANAAALVFPIQWEEPFGMVMAEALACGTPVVATPRGSVPEIVRPGHNGFIARDVEGLVDAVARLDEIRPADCRADALARFDLPVMASGYERVFRRVIGEGGTVAKRLTTAA</sequence>
<dbReference type="PANTHER" id="PTHR12526:SF595">
    <property type="entry name" value="BLL5217 PROTEIN"/>
    <property type="match status" value="1"/>
</dbReference>
<dbReference type="SUPFAM" id="SSF53756">
    <property type="entry name" value="UDP-Glycosyltransferase/glycogen phosphorylase"/>
    <property type="match status" value="1"/>
</dbReference>
<dbReference type="Gene3D" id="3.40.50.2000">
    <property type="entry name" value="Glycogen Phosphorylase B"/>
    <property type="match status" value="2"/>
</dbReference>
<evidence type="ECO:0000256" key="2">
    <source>
        <dbReference type="ARBA" id="ARBA00022679"/>
    </source>
</evidence>
<evidence type="ECO:0000313" key="5">
    <source>
        <dbReference type="EMBL" id="SDL72975.1"/>
    </source>
</evidence>
<evidence type="ECO:0000259" key="4">
    <source>
        <dbReference type="Pfam" id="PF13439"/>
    </source>
</evidence>
<evidence type="ECO:0000313" key="6">
    <source>
        <dbReference type="Proteomes" id="UP000199475"/>
    </source>
</evidence>
<accession>A0A1G9MH33</accession>
<dbReference type="RefSeq" id="WP_093252974.1">
    <property type="nucleotide sequence ID" value="NZ_FNGP01000005.1"/>
</dbReference>
<protein>
    <submittedName>
        <fullName evidence="5">Glycosyltransferase involved in cell wall bisynthesis</fullName>
    </submittedName>
</protein>
<dbReference type="Proteomes" id="UP000199475">
    <property type="component" value="Unassembled WGS sequence"/>
</dbReference>
<dbReference type="PANTHER" id="PTHR12526">
    <property type="entry name" value="GLYCOSYLTRANSFERASE"/>
    <property type="match status" value="1"/>
</dbReference>
<feature type="domain" description="Glycosyltransferase subfamily 4-like N-terminal" evidence="4">
    <location>
        <begin position="36"/>
        <end position="179"/>
    </location>
</feature>
<keyword evidence="1" id="KW-0328">Glycosyltransferase</keyword>
<dbReference type="OrthoDB" id="9809227at2"/>
<dbReference type="EMBL" id="FNGP01000005">
    <property type="protein sequence ID" value="SDL72975.1"/>
    <property type="molecule type" value="Genomic_DNA"/>
</dbReference>
<evidence type="ECO:0000259" key="3">
    <source>
        <dbReference type="Pfam" id="PF00534"/>
    </source>
</evidence>